<proteinExistence type="predicted"/>
<dbReference type="PANTHER" id="PTHR35010">
    <property type="entry name" value="BLL4672 PROTEIN-RELATED"/>
    <property type="match status" value="1"/>
</dbReference>
<reference evidence="3" key="1">
    <citation type="journal article" date="2019" name="Int. J. Syst. Evol. Microbiol.">
        <title>The Global Catalogue of Microorganisms (GCM) 10K type strain sequencing project: providing services to taxonomists for standard genome sequencing and annotation.</title>
        <authorList>
            <consortium name="The Broad Institute Genomics Platform"/>
            <consortium name="The Broad Institute Genome Sequencing Center for Infectious Disease"/>
            <person name="Wu L."/>
            <person name="Ma J."/>
        </authorList>
    </citation>
    <scope>NUCLEOTIDE SEQUENCE [LARGE SCALE GENOMIC DNA]</scope>
    <source>
        <strain evidence="3">CGMCC 1.15439</strain>
    </source>
</reference>
<protein>
    <submittedName>
        <fullName evidence="2">Transcriptional regulator</fullName>
    </submittedName>
</protein>
<dbReference type="Proteomes" id="UP000620046">
    <property type="component" value="Unassembled WGS sequence"/>
</dbReference>
<sequence length="225" mass="25694">MASRQALLNLAEALDVPFRDRNELLVAAGFAPFYKEDAWNAEEMGSVMHALDRILRHHDPFPAIVMDRYWNVFMRNDAAIRFFNAFIDLDARPEPRNLLHLMFDPAGMRPFIINWKDTSQALIQRIHREAVGHTLDQRTQELLTSLLAYPDVDLGFRTPEAFDPGPTLPMIPLSFEKDGQVLRYFSMITTVGTPQTIATQELRIESMFPADDVTEAAHGQLIRQA</sequence>
<evidence type="ECO:0000313" key="3">
    <source>
        <dbReference type="Proteomes" id="UP000620046"/>
    </source>
</evidence>
<comment type="caution">
    <text evidence="2">The sequence shown here is derived from an EMBL/GenBank/DDBJ whole genome shotgun (WGS) entry which is preliminary data.</text>
</comment>
<evidence type="ECO:0000259" key="1">
    <source>
        <dbReference type="Pfam" id="PF17765"/>
    </source>
</evidence>
<dbReference type="PANTHER" id="PTHR35010:SF4">
    <property type="entry name" value="BLL5781 PROTEIN"/>
    <property type="match status" value="1"/>
</dbReference>
<dbReference type="EMBL" id="BMJA01000002">
    <property type="protein sequence ID" value="GGA39067.1"/>
    <property type="molecule type" value="Genomic_DNA"/>
</dbReference>
<accession>A0ABQ1G8W3</accession>
<gene>
    <name evidence="2" type="ORF">GCM10010981_30420</name>
</gene>
<keyword evidence="3" id="KW-1185">Reference proteome</keyword>
<dbReference type="Pfam" id="PF17765">
    <property type="entry name" value="MLTR_LBD"/>
    <property type="match status" value="1"/>
</dbReference>
<evidence type="ECO:0000313" key="2">
    <source>
        <dbReference type="EMBL" id="GGA39067.1"/>
    </source>
</evidence>
<feature type="domain" description="MmyB-like transcription regulator ligand binding" evidence="1">
    <location>
        <begin position="48"/>
        <end position="218"/>
    </location>
</feature>
<dbReference type="InterPro" id="IPR041413">
    <property type="entry name" value="MLTR_LBD"/>
</dbReference>
<name>A0ABQ1G8W3_9GAMM</name>
<organism evidence="2 3">
    <name type="scientific">Dyella nitratireducens</name>
    <dbReference type="NCBI Taxonomy" id="1849580"/>
    <lineage>
        <taxon>Bacteria</taxon>
        <taxon>Pseudomonadati</taxon>
        <taxon>Pseudomonadota</taxon>
        <taxon>Gammaproteobacteria</taxon>
        <taxon>Lysobacterales</taxon>
        <taxon>Rhodanobacteraceae</taxon>
        <taxon>Dyella</taxon>
    </lineage>
</organism>
<dbReference type="Gene3D" id="3.30.450.180">
    <property type="match status" value="1"/>
</dbReference>